<evidence type="ECO:0000313" key="2">
    <source>
        <dbReference type="Proteomes" id="UP000663850"/>
    </source>
</evidence>
<dbReference type="EMBL" id="CAJMWZ010002869">
    <property type="protein sequence ID" value="CAE6464725.1"/>
    <property type="molecule type" value="Genomic_DNA"/>
</dbReference>
<accession>A0A8H3BUT8</accession>
<evidence type="ECO:0000313" key="1">
    <source>
        <dbReference type="EMBL" id="CAE6464725.1"/>
    </source>
</evidence>
<comment type="caution">
    <text evidence="1">The sequence shown here is derived from an EMBL/GenBank/DDBJ whole genome shotgun (WGS) entry which is preliminary data.</text>
</comment>
<protein>
    <recommendedName>
        <fullName evidence="3">F-box domain-containing protein</fullName>
    </recommendedName>
</protein>
<reference evidence="1" key="1">
    <citation type="submission" date="2021-01" db="EMBL/GenBank/DDBJ databases">
        <authorList>
            <person name="Kaushik A."/>
        </authorList>
    </citation>
    <scope>NUCLEOTIDE SEQUENCE</scope>
    <source>
        <strain evidence="1">Type strain: AG8-Rh-89/</strain>
    </source>
</reference>
<dbReference type="AlphaFoldDB" id="A0A8H3BUT8"/>
<gene>
    <name evidence="1" type="ORF">RDB_LOCUS55510</name>
</gene>
<sequence length="532" mass="59396">MSTTHNHPQNGTSSALLNCEDAGEKLAAALSTYLQSCAFLETLSGAHDIHENNMVARIDISLKALHTKLVDDVSQSRVILARIHNKTSSRACSLPNEVLVEIFLNFVYIPAPGEARFPKMVDGLKRIFGRLHCLLAVCSTWRSVAMEFSELWSVIPVAESSSRSTPEAASLALQRSRAWTSGNRHLHLAAVLFDGRYSPITLFKDKGAPQFTSINIEARSSSAMHAISTLLEGLLGCQSSSILSELSIYQYHDPLNKSPRRRLDLHDYFGVHMSDQVRGLFTSLIESLSVFRLRNVHIPWNTITFSEKLVEFHLQSVVLGDHFKLAEFLHVLESAPELRDLKLISVVAFQDEFDLNATPDNISLPKLQSLLLADLAFNVLKHVLTSIAPGSHRIKVALTPRSLLNDGRSEDSDSEEYYDEDVYFAEGGIGSQPLRDLLESSNVDTIILNAGKHQPLWVDEDELRWLLGSLPSLKTLIMSEWYWDLRSIRALERPRSDKPFPNLTGLYILDGCISDAHLLLRVMMIASGPYDA</sequence>
<evidence type="ECO:0008006" key="3">
    <source>
        <dbReference type="Google" id="ProtNLM"/>
    </source>
</evidence>
<proteinExistence type="predicted"/>
<dbReference type="Proteomes" id="UP000663850">
    <property type="component" value="Unassembled WGS sequence"/>
</dbReference>
<name>A0A8H3BUT8_9AGAM</name>
<organism evidence="1 2">
    <name type="scientific">Rhizoctonia solani</name>
    <dbReference type="NCBI Taxonomy" id="456999"/>
    <lineage>
        <taxon>Eukaryota</taxon>
        <taxon>Fungi</taxon>
        <taxon>Dikarya</taxon>
        <taxon>Basidiomycota</taxon>
        <taxon>Agaricomycotina</taxon>
        <taxon>Agaricomycetes</taxon>
        <taxon>Cantharellales</taxon>
        <taxon>Ceratobasidiaceae</taxon>
        <taxon>Rhizoctonia</taxon>
    </lineage>
</organism>